<organism evidence="1 2">
    <name type="scientific">Vagococcus elongatus</name>
    <dbReference type="NCBI Taxonomy" id="180344"/>
    <lineage>
        <taxon>Bacteria</taxon>
        <taxon>Bacillati</taxon>
        <taxon>Bacillota</taxon>
        <taxon>Bacilli</taxon>
        <taxon>Lactobacillales</taxon>
        <taxon>Enterococcaceae</taxon>
        <taxon>Vagococcus</taxon>
    </lineage>
</organism>
<accession>A0A430ASK2</accession>
<proteinExistence type="predicted"/>
<reference evidence="1 2" key="1">
    <citation type="submission" date="2017-05" db="EMBL/GenBank/DDBJ databases">
        <title>Vagococcus spp. assemblies.</title>
        <authorList>
            <person name="Gulvik C.A."/>
        </authorList>
    </citation>
    <scope>NUCLEOTIDE SEQUENCE [LARGE SCALE GENOMIC DNA]</scope>
    <source>
        <strain evidence="1 2">CCUG 51432</strain>
    </source>
</reference>
<gene>
    <name evidence="1" type="ORF">CBF29_08740</name>
</gene>
<comment type="caution">
    <text evidence="1">The sequence shown here is derived from an EMBL/GenBank/DDBJ whole genome shotgun (WGS) entry which is preliminary data.</text>
</comment>
<dbReference type="Proteomes" id="UP000287605">
    <property type="component" value="Unassembled WGS sequence"/>
</dbReference>
<dbReference type="EMBL" id="NGKA01000012">
    <property type="protein sequence ID" value="RSU11038.1"/>
    <property type="molecule type" value="Genomic_DNA"/>
</dbReference>
<dbReference type="AlphaFoldDB" id="A0A430ASK2"/>
<keyword evidence="2" id="KW-1185">Reference proteome</keyword>
<name>A0A430ASK2_9ENTE</name>
<protein>
    <submittedName>
        <fullName evidence="1">Uncharacterized protein</fullName>
    </submittedName>
</protein>
<evidence type="ECO:0000313" key="1">
    <source>
        <dbReference type="EMBL" id="RSU11038.1"/>
    </source>
</evidence>
<evidence type="ECO:0000313" key="2">
    <source>
        <dbReference type="Proteomes" id="UP000287605"/>
    </source>
</evidence>
<sequence>MKVSSKKEVLFLWLKKVMAQKLNLLVLKKKRLSNWTDGDEIKRCWSGKKILLSIFFVILL</sequence>